<keyword evidence="4" id="KW-0833">Ubl conjugation pathway</keyword>
<proteinExistence type="predicted"/>
<dbReference type="GO" id="GO:0051301">
    <property type="term" value="P:cell division"/>
    <property type="evidence" value="ECO:0007669"/>
    <property type="project" value="UniProtKB-KW"/>
</dbReference>
<dbReference type="Proteomes" id="UP001303473">
    <property type="component" value="Unassembled WGS sequence"/>
</dbReference>
<dbReference type="EMBL" id="MU853958">
    <property type="protein sequence ID" value="KAK3934819.1"/>
    <property type="molecule type" value="Genomic_DNA"/>
</dbReference>
<dbReference type="PROSITE" id="PS50005">
    <property type="entry name" value="TPR"/>
    <property type="match status" value="3"/>
</dbReference>
<keyword evidence="3" id="KW-0498">Mitosis</keyword>
<dbReference type="GO" id="GO:0045842">
    <property type="term" value="P:positive regulation of mitotic metaphase/anaphase transition"/>
    <property type="evidence" value="ECO:0007669"/>
    <property type="project" value="TreeGrafter"/>
</dbReference>
<evidence type="ECO:0000313" key="11">
    <source>
        <dbReference type="Proteomes" id="UP001303473"/>
    </source>
</evidence>
<organism evidence="10 11">
    <name type="scientific">Diplogelasinospora grovesii</name>
    <dbReference type="NCBI Taxonomy" id="303347"/>
    <lineage>
        <taxon>Eukaryota</taxon>
        <taxon>Fungi</taxon>
        <taxon>Dikarya</taxon>
        <taxon>Ascomycota</taxon>
        <taxon>Pezizomycotina</taxon>
        <taxon>Sordariomycetes</taxon>
        <taxon>Sordariomycetidae</taxon>
        <taxon>Sordariales</taxon>
        <taxon>Diplogelasinosporaceae</taxon>
        <taxon>Diplogelasinospora</taxon>
    </lineage>
</organism>
<dbReference type="InterPro" id="IPR007192">
    <property type="entry name" value="APC8"/>
</dbReference>
<evidence type="ECO:0000256" key="7">
    <source>
        <dbReference type="PROSITE-ProRule" id="PRU00339"/>
    </source>
</evidence>
<dbReference type="Pfam" id="PF04049">
    <property type="entry name" value="ANAPC8"/>
    <property type="match status" value="1"/>
</dbReference>
<feature type="repeat" description="TPR" evidence="7">
    <location>
        <begin position="451"/>
        <end position="484"/>
    </location>
</feature>
<name>A0AAN6RZG4_9PEZI</name>
<evidence type="ECO:0000256" key="8">
    <source>
        <dbReference type="SAM" id="MobiDB-lite"/>
    </source>
</evidence>
<dbReference type="PANTHER" id="PTHR12558:SF10">
    <property type="entry name" value="CELL DIVISION CYCLE PROTEIN 23 HOMOLOG"/>
    <property type="match status" value="1"/>
</dbReference>
<feature type="region of interest" description="Disordered" evidence="8">
    <location>
        <begin position="586"/>
        <end position="619"/>
    </location>
</feature>
<dbReference type="Pfam" id="PF13181">
    <property type="entry name" value="TPR_8"/>
    <property type="match status" value="1"/>
</dbReference>
<evidence type="ECO:0000313" key="10">
    <source>
        <dbReference type="EMBL" id="KAK3934819.1"/>
    </source>
</evidence>
<dbReference type="SMART" id="SM00028">
    <property type="entry name" value="TPR"/>
    <property type="match status" value="6"/>
</dbReference>
<dbReference type="GO" id="GO:0005680">
    <property type="term" value="C:anaphase-promoting complex"/>
    <property type="evidence" value="ECO:0007669"/>
    <property type="project" value="InterPro"/>
</dbReference>
<feature type="domain" description="Cdc23" evidence="9">
    <location>
        <begin position="10"/>
        <end position="322"/>
    </location>
</feature>
<keyword evidence="1" id="KW-0132">Cell division</keyword>
<dbReference type="PANTHER" id="PTHR12558">
    <property type="entry name" value="CELL DIVISION CYCLE 16,23,27"/>
    <property type="match status" value="1"/>
</dbReference>
<feature type="compositionally biased region" description="Gly residues" evidence="8">
    <location>
        <begin position="601"/>
        <end position="619"/>
    </location>
</feature>
<protein>
    <submittedName>
        <fullName evidence="10">Anaphase promoting complex subunit 8</fullName>
    </submittedName>
</protein>
<dbReference type="InterPro" id="IPR019734">
    <property type="entry name" value="TPR_rpt"/>
</dbReference>
<evidence type="ECO:0000256" key="4">
    <source>
        <dbReference type="ARBA" id="ARBA00022786"/>
    </source>
</evidence>
<reference evidence="11" key="1">
    <citation type="journal article" date="2023" name="Mol. Phylogenet. Evol.">
        <title>Genome-scale phylogeny and comparative genomics of the fungal order Sordariales.</title>
        <authorList>
            <person name="Hensen N."/>
            <person name="Bonometti L."/>
            <person name="Westerberg I."/>
            <person name="Brannstrom I.O."/>
            <person name="Guillou S."/>
            <person name="Cros-Aarteil S."/>
            <person name="Calhoun S."/>
            <person name="Haridas S."/>
            <person name="Kuo A."/>
            <person name="Mondo S."/>
            <person name="Pangilinan J."/>
            <person name="Riley R."/>
            <person name="LaButti K."/>
            <person name="Andreopoulos B."/>
            <person name="Lipzen A."/>
            <person name="Chen C."/>
            <person name="Yan M."/>
            <person name="Daum C."/>
            <person name="Ng V."/>
            <person name="Clum A."/>
            <person name="Steindorff A."/>
            <person name="Ohm R.A."/>
            <person name="Martin F."/>
            <person name="Silar P."/>
            <person name="Natvig D.O."/>
            <person name="Lalanne C."/>
            <person name="Gautier V."/>
            <person name="Ament-Velasquez S.L."/>
            <person name="Kruys A."/>
            <person name="Hutchinson M.I."/>
            <person name="Powell A.J."/>
            <person name="Barry K."/>
            <person name="Miller A.N."/>
            <person name="Grigoriev I.V."/>
            <person name="Debuchy R."/>
            <person name="Gladieux P."/>
            <person name="Hiltunen Thoren M."/>
            <person name="Johannesson H."/>
        </authorList>
    </citation>
    <scope>NUCLEOTIDE SEQUENCE [LARGE SCALE GENOMIC DNA]</scope>
    <source>
        <strain evidence="11">CBS 340.73</strain>
    </source>
</reference>
<accession>A0AAN6RZG4</accession>
<evidence type="ECO:0000256" key="6">
    <source>
        <dbReference type="ARBA" id="ARBA00023306"/>
    </source>
</evidence>
<dbReference type="GO" id="GO:0031145">
    <property type="term" value="P:anaphase-promoting complex-dependent catabolic process"/>
    <property type="evidence" value="ECO:0007669"/>
    <property type="project" value="TreeGrafter"/>
</dbReference>
<gene>
    <name evidence="10" type="ORF">QBC46DRAFT_273054</name>
</gene>
<feature type="repeat" description="TPR" evidence="7">
    <location>
        <begin position="417"/>
        <end position="450"/>
    </location>
</feature>
<comment type="caution">
    <text evidence="10">The sequence shown here is derived from an EMBL/GenBank/DDBJ whole genome shotgun (WGS) entry which is preliminary data.</text>
</comment>
<dbReference type="InterPro" id="IPR011990">
    <property type="entry name" value="TPR-like_helical_dom_sf"/>
</dbReference>
<dbReference type="GO" id="GO:0016567">
    <property type="term" value="P:protein ubiquitination"/>
    <property type="evidence" value="ECO:0007669"/>
    <property type="project" value="TreeGrafter"/>
</dbReference>
<keyword evidence="2" id="KW-0677">Repeat</keyword>
<dbReference type="AlphaFoldDB" id="A0AAN6RZG4"/>
<dbReference type="Pfam" id="PF13414">
    <property type="entry name" value="TPR_11"/>
    <property type="match status" value="1"/>
</dbReference>
<evidence type="ECO:0000256" key="3">
    <source>
        <dbReference type="ARBA" id="ARBA00022776"/>
    </source>
</evidence>
<evidence type="ECO:0000259" key="9">
    <source>
        <dbReference type="Pfam" id="PF04049"/>
    </source>
</evidence>
<feature type="repeat" description="TPR" evidence="7">
    <location>
        <begin position="383"/>
        <end position="416"/>
    </location>
</feature>
<keyword evidence="11" id="KW-1185">Reference proteome</keyword>
<dbReference type="Gene3D" id="1.25.40.10">
    <property type="entry name" value="Tetratricopeptide repeat domain"/>
    <property type="match status" value="2"/>
</dbReference>
<dbReference type="SUPFAM" id="SSF48452">
    <property type="entry name" value="TPR-like"/>
    <property type="match status" value="2"/>
</dbReference>
<sequence>MGLSPKDSLQLKEALQTAVVKCSERCLYQSAKWAAELLDALPEPDLDTMSEAPGSHVHPVFAPNPDPAEADREAQEVGRYLLAKSYFDCKEFERCAAVFLPEPLLASLLATNPNETTNPKGKGKAKAIAAFSSGYTLPEISQKSMFLALYAKVIAGEKHKDEDTEMVMGPQDSGSVINKQLVVVSRFLSKWFAQRKANDGDYPASQGFLEYLYGMVLAKEKNDNLALDYLMQSVHLFPWNWGAWLEITNLVSRVEQASSTGPSSLRLLLNKIARHLPQNIMSFIFHANAAVNLYQQGPDLASSLNGLLGIFPTSSFLLTCKALLCYHSKDLFAAEQEFNKVLALHPQRLDSLDHYSNILYVLNRRPKLAFLAHLCSNIDKFRPESCVVIGNYYSLLSLHEKAVQYFRRALTLDRSCLSAWTLMGHEYVELKNTHAAIESYRRAVDVNRRDYRAWYGLGQTYEVLEMHAYALWYYKKAAGLRPWDFKMWQAVGSCLQKMGRDRDGIKALKRALLADSYYDTAAAASSFGSAGTVDRMSQMDPEVLLQIATMYDRLDEEDEVKAYMELCLAQEEGAAGAVEGGAGPSLGDSIAIHNDSPGSDAEGGNGGDGLEGGAAGPDGGTGVTFATSKARMWLAKYAMRAEDYDTANRLAMELCQDGVEVEEAKALMREARSRMELADMVER</sequence>
<keyword evidence="5 7" id="KW-0802">TPR repeat</keyword>
<evidence type="ECO:0000256" key="1">
    <source>
        <dbReference type="ARBA" id="ARBA00022618"/>
    </source>
</evidence>
<evidence type="ECO:0000256" key="5">
    <source>
        <dbReference type="ARBA" id="ARBA00022803"/>
    </source>
</evidence>
<keyword evidence="6" id="KW-0131">Cell cycle</keyword>
<evidence type="ECO:0000256" key="2">
    <source>
        <dbReference type="ARBA" id="ARBA00022737"/>
    </source>
</evidence>